<dbReference type="Proteomes" id="UP000467006">
    <property type="component" value="Chromosome"/>
</dbReference>
<keyword evidence="2" id="KW-1185">Reference proteome</keyword>
<dbReference type="KEGG" id="mdu:MDUV_19860"/>
<dbReference type="AlphaFoldDB" id="A0A7I7JZ15"/>
<organism evidence="1 2">
    <name type="scientific">Mycolicibacterium duvalii</name>
    <dbReference type="NCBI Taxonomy" id="39688"/>
    <lineage>
        <taxon>Bacteria</taxon>
        <taxon>Bacillati</taxon>
        <taxon>Actinomycetota</taxon>
        <taxon>Actinomycetes</taxon>
        <taxon>Mycobacteriales</taxon>
        <taxon>Mycobacteriaceae</taxon>
        <taxon>Mycolicibacterium</taxon>
    </lineage>
</organism>
<accession>A0A7I7JZ15</accession>
<protein>
    <submittedName>
        <fullName evidence="1">Uncharacterized protein</fullName>
    </submittedName>
</protein>
<proteinExistence type="predicted"/>
<gene>
    <name evidence="1" type="ORF">MDUV_19860</name>
</gene>
<evidence type="ECO:0000313" key="2">
    <source>
        <dbReference type="Proteomes" id="UP000467006"/>
    </source>
</evidence>
<evidence type="ECO:0000313" key="1">
    <source>
        <dbReference type="EMBL" id="BBX17126.1"/>
    </source>
</evidence>
<sequence length="97" mass="10730">MLAVRIEHVHRTLQVPEGDEVDPEIVQADHIALGDISAPADLKPTGRLHAGQAFHVHVHSFDMSYDGLVGPIDAGADFNRRRVSRRNDNGFLMFFTG</sequence>
<name>A0A7I7JZ15_9MYCO</name>
<dbReference type="EMBL" id="AP022563">
    <property type="protein sequence ID" value="BBX17126.1"/>
    <property type="molecule type" value="Genomic_DNA"/>
</dbReference>
<reference evidence="1 2" key="1">
    <citation type="journal article" date="2019" name="Emerg. Microbes Infect.">
        <title>Comprehensive subspecies identification of 175 nontuberculous mycobacteria species based on 7547 genomic profiles.</title>
        <authorList>
            <person name="Matsumoto Y."/>
            <person name="Kinjo T."/>
            <person name="Motooka D."/>
            <person name="Nabeya D."/>
            <person name="Jung N."/>
            <person name="Uechi K."/>
            <person name="Horii T."/>
            <person name="Iida T."/>
            <person name="Fujita J."/>
            <person name="Nakamura S."/>
        </authorList>
    </citation>
    <scope>NUCLEOTIDE SEQUENCE [LARGE SCALE GENOMIC DNA]</scope>
    <source>
        <strain evidence="1 2">JCM 6396</strain>
    </source>
</reference>